<evidence type="ECO:0000259" key="1">
    <source>
        <dbReference type="PROSITE" id="PS50801"/>
    </source>
</evidence>
<dbReference type="Pfam" id="PF13466">
    <property type="entry name" value="STAS_2"/>
    <property type="match status" value="1"/>
</dbReference>
<dbReference type="InterPro" id="IPR002645">
    <property type="entry name" value="STAS_dom"/>
</dbReference>
<evidence type="ECO:0000313" key="2">
    <source>
        <dbReference type="EMBL" id="MFB9206776.1"/>
    </source>
</evidence>
<keyword evidence="3" id="KW-1185">Reference proteome</keyword>
<feature type="domain" description="STAS" evidence="1">
    <location>
        <begin position="31"/>
        <end position="106"/>
    </location>
</feature>
<gene>
    <name evidence="2" type="ORF">ACFFV7_36695</name>
</gene>
<organism evidence="2 3">
    <name type="scientific">Nonomuraea spiralis</name>
    <dbReference type="NCBI Taxonomy" id="46182"/>
    <lineage>
        <taxon>Bacteria</taxon>
        <taxon>Bacillati</taxon>
        <taxon>Actinomycetota</taxon>
        <taxon>Actinomycetes</taxon>
        <taxon>Streptosporangiales</taxon>
        <taxon>Streptosporangiaceae</taxon>
        <taxon>Nonomuraea</taxon>
    </lineage>
</organism>
<dbReference type="InterPro" id="IPR036513">
    <property type="entry name" value="STAS_dom_sf"/>
</dbReference>
<evidence type="ECO:0000313" key="3">
    <source>
        <dbReference type="Proteomes" id="UP001589647"/>
    </source>
</evidence>
<dbReference type="SUPFAM" id="SSF52091">
    <property type="entry name" value="SpoIIaa-like"/>
    <property type="match status" value="1"/>
</dbReference>
<proteinExistence type="predicted"/>
<name>A0ABV5IQI1_9ACTN</name>
<accession>A0ABV5IQI1</accession>
<dbReference type="Gene3D" id="3.30.750.24">
    <property type="entry name" value="STAS domain"/>
    <property type="match status" value="1"/>
</dbReference>
<dbReference type="Proteomes" id="UP001589647">
    <property type="component" value="Unassembled WGS sequence"/>
</dbReference>
<dbReference type="InterPro" id="IPR058548">
    <property type="entry name" value="MlaB-like_STAS"/>
</dbReference>
<dbReference type="EMBL" id="JBHMEI010000040">
    <property type="protein sequence ID" value="MFB9206776.1"/>
    <property type="molecule type" value="Genomic_DNA"/>
</dbReference>
<dbReference type="CDD" id="cd07043">
    <property type="entry name" value="STAS_anti-anti-sigma_factors"/>
    <property type="match status" value="1"/>
</dbReference>
<reference evidence="2 3" key="1">
    <citation type="submission" date="2024-09" db="EMBL/GenBank/DDBJ databases">
        <authorList>
            <person name="Sun Q."/>
            <person name="Mori K."/>
        </authorList>
    </citation>
    <scope>NUCLEOTIDE SEQUENCE [LARGE SCALE GENOMIC DNA]</scope>
    <source>
        <strain evidence="2 3">CCM 3426</strain>
    </source>
</reference>
<sequence length="121" mass="12746">MDTADTVGIRAPDTVADPPLRITPLVDPAGLRIEGELDYATLPALTRALVSMARGGSLCVDLSGLAFCDVGGLRALVTAADGMRDGQVLTLRSPSPQVRRLLQLTGWHPKAGLRLQDRSAS</sequence>
<comment type="caution">
    <text evidence="2">The sequence shown here is derived from an EMBL/GenBank/DDBJ whole genome shotgun (WGS) entry which is preliminary data.</text>
</comment>
<dbReference type="PROSITE" id="PS50801">
    <property type="entry name" value="STAS"/>
    <property type="match status" value="1"/>
</dbReference>
<protein>
    <submittedName>
        <fullName evidence="2">STAS domain-containing protein</fullName>
    </submittedName>
</protein>
<dbReference type="RefSeq" id="WP_189653374.1">
    <property type="nucleotide sequence ID" value="NZ_BMRC01000040.1"/>
</dbReference>